<keyword evidence="7 14" id="KW-0418">Kinase</keyword>
<dbReference type="KEGG" id="slac:SKTS_01200"/>
<dbReference type="SUPFAM" id="SSF47384">
    <property type="entry name" value="Homodimeric domain of signal transducing histidine kinase"/>
    <property type="match status" value="1"/>
</dbReference>
<keyword evidence="4" id="KW-0597">Phosphoprotein</keyword>
<evidence type="ECO:0000256" key="8">
    <source>
        <dbReference type="ARBA" id="ARBA00022989"/>
    </source>
</evidence>
<keyword evidence="9" id="KW-0902">Two-component regulatory system</keyword>
<accession>A0A6F8V6F3</accession>
<dbReference type="InterPro" id="IPR003661">
    <property type="entry name" value="HisK_dim/P_dom"/>
</dbReference>
<dbReference type="Proteomes" id="UP000502260">
    <property type="component" value="Chromosome"/>
</dbReference>
<dbReference type="SMART" id="SM00387">
    <property type="entry name" value="HATPase_c"/>
    <property type="match status" value="1"/>
</dbReference>
<dbReference type="GO" id="GO:0000155">
    <property type="term" value="F:phosphorelay sensor kinase activity"/>
    <property type="evidence" value="ECO:0007669"/>
    <property type="project" value="InterPro"/>
</dbReference>
<dbReference type="Pfam" id="PF00672">
    <property type="entry name" value="HAMP"/>
    <property type="match status" value="1"/>
</dbReference>
<reference evidence="15" key="1">
    <citation type="submission" date="2020-03" db="EMBL/GenBank/DDBJ databases">
        <title>Complete genome sequence of sulfur-oxidizing bacterium skT11.</title>
        <authorList>
            <person name="Kanda M."/>
            <person name="Kojima H."/>
            <person name="Fukui M."/>
        </authorList>
    </citation>
    <scope>NUCLEOTIDE SEQUENCE [LARGE SCALE GENOMIC DNA]</scope>
    <source>
        <strain evidence="15">skT11</strain>
    </source>
</reference>
<dbReference type="PANTHER" id="PTHR45436">
    <property type="entry name" value="SENSOR HISTIDINE KINASE YKOH"/>
    <property type="match status" value="1"/>
</dbReference>
<organism evidence="14 15">
    <name type="scientific">Sulfurimicrobium lacus</name>
    <dbReference type="NCBI Taxonomy" id="2715678"/>
    <lineage>
        <taxon>Bacteria</taxon>
        <taxon>Pseudomonadati</taxon>
        <taxon>Pseudomonadota</taxon>
        <taxon>Betaproteobacteria</taxon>
        <taxon>Nitrosomonadales</taxon>
        <taxon>Sulfuricellaceae</taxon>
        <taxon>Sulfurimicrobium</taxon>
    </lineage>
</organism>
<dbReference type="InterPro" id="IPR036097">
    <property type="entry name" value="HisK_dim/P_sf"/>
</dbReference>
<sequence length="450" mass="48450">MTINARIVLAASLVLAIFLALTGIALDQAFRDSARAAREERLQGQLYLLIAAAEVDEAGRLSMPDQLQEPRFGQPGSGLYASIDDGRGRQRWLSHSALNVVLPAGSVLAAGERRFAELPGARGAHFFVSSMGVSWSEGKRKFPFTFRVAEDLDAFDTQLARYRRSLWGWLGAMALLLLLAQAALLRWGLRPLRRVAAEIRAIEAGEKERLGGDYPAELKALTENLNGLLQRERAHQQRYRDALGDLAHSLKTPLAVMRGALSEQSRSALSEQSSLAATVAEESEKMQRIVDYQLQRAATMGPSSPLAGTLEIEPLAQRIMASLDKVYRDKAISAEMHVDKAPGFRGDQGDLLELLGNLLDNAYKWSASRVMLSVAAEAGKLTLSVEDDGPGIPPADIDRILQRGARADQSAPGQGIGLAVVASIVQAYGGEVAIGRSALGGAAITIRLPG</sequence>
<comment type="subcellular location">
    <subcellularLocation>
        <location evidence="2">Membrane</location>
    </subcellularLocation>
</comment>
<keyword evidence="8 11" id="KW-1133">Transmembrane helix</keyword>
<evidence type="ECO:0000256" key="4">
    <source>
        <dbReference type="ARBA" id="ARBA00022553"/>
    </source>
</evidence>
<keyword evidence="5" id="KW-0808">Transferase</keyword>
<dbReference type="Pfam" id="PF02518">
    <property type="entry name" value="HATPase_c"/>
    <property type="match status" value="1"/>
</dbReference>
<evidence type="ECO:0000256" key="6">
    <source>
        <dbReference type="ARBA" id="ARBA00022692"/>
    </source>
</evidence>
<dbReference type="RefSeq" id="WP_198420405.1">
    <property type="nucleotide sequence ID" value="NZ_AP022853.1"/>
</dbReference>
<evidence type="ECO:0000313" key="15">
    <source>
        <dbReference type="Proteomes" id="UP000502260"/>
    </source>
</evidence>
<evidence type="ECO:0000256" key="11">
    <source>
        <dbReference type="SAM" id="Phobius"/>
    </source>
</evidence>
<dbReference type="EMBL" id="AP022853">
    <property type="protein sequence ID" value="BCB25234.1"/>
    <property type="molecule type" value="Genomic_DNA"/>
</dbReference>
<dbReference type="InterPro" id="IPR050428">
    <property type="entry name" value="TCS_sensor_his_kinase"/>
</dbReference>
<dbReference type="EC" id="2.7.13.3" evidence="3"/>
<feature type="transmembrane region" description="Helical" evidence="11">
    <location>
        <begin position="166"/>
        <end position="185"/>
    </location>
</feature>
<protein>
    <recommendedName>
        <fullName evidence="3">histidine kinase</fullName>
        <ecNumber evidence="3">2.7.13.3</ecNumber>
    </recommendedName>
</protein>
<dbReference type="InterPro" id="IPR004358">
    <property type="entry name" value="Sig_transdc_His_kin-like_C"/>
</dbReference>
<keyword evidence="10 11" id="KW-0472">Membrane</keyword>
<feature type="domain" description="Histidine kinase" evidence="12">
    <location>
        <begin position="245"/>
        <end position="450"/>
    </location>
</feature>
<dbReference type="InterPro" id="IPR036890">
    <property type="entry name" value="HATPase_C_sf"/>
</dbReference>
<gene>
    <name evidence="14" type="primary">phoQ</name>
    <name evidence="14" type="ORF">SKTS_01200</name>
</gene>
<evidence type="ECO:0000259" key="13">
    <source>
        <dbReference type="PROSITE" id="PS50885"/>
    </source>
</evidence>
<dbReference type="AlphaFoldDB" id="A0A6F8V6F3"/>
<proteinExistence type="predicted"/>
<evidence type="ECO:0000256" key="1">
    <source>
        <dbReference type="ARBA" id="ARBA00000085"/>
    </source>
</evidence>
<dbReference type="Pfam" id="PF00512">
    <property type="entry name" value="HisKA"/>
    <property type="match status" value="1"/>
</dbReference>
<dbReference type="CDD" id="cd00082">
    <property type="entry name" value="HisKA"/>
    <property type="match status" value="1"/>
</dbReference>
<dbReference type="Gene3D" id="1.10.287.130">
    <property type="match status" value="1"/>
</dbReference>
<dbReference type="GO" id="GO:0005524">
    <property type="term" value="F:ATP binding"/>
    <property type="evidence" value="ECO:0007669"/>
    <property type="project" value="UniProtKB-KW"/>
</dbReference>
<evidence type="ECO:0000256" key="2">
    <source>
        <dbReference type="ARBA" id="ARBA00004370"/>
    </source>
</evidence>
<evidence type="ECO:0000259" key="12">
    <source>
        <dbReference type="PROSITE" id="PS50109"/>
    </source>
</evidence>
<keyword evidence="6 11" id="KW-0812">Transmembrane</keyword>
<dbReference type="PROSITE" id="PS50885">
    <property type="entry name" value="HAMP"/>
    <property type="match status" value="1"/>
</dbReference>
<dbReference type="SMART" id="SM00388">
    <property type="entry name" value="HisKA"/>
    <property type="match status" value="1"/>
</dbReference>
<evidence type="ECO:0000256" key="3">
    <source>
        <dbReference type="ARBA" id="ARBA00012438"/>
    </source>
</evidence>
<dbReference type="PANTHER" id="PTHR45436:SF4">
    <property type="entry name" value="SENSOR PROTEIN PHOQ"/>
    <property type="match status" value="1"/>
</dbReference>
<name>A0A6F8V6F3_9PROT</name>
<dbReference type="InterPro" id="IPR003660">
    <property type="entry name" value="HAMP_dom"/>
</dbReference>
<dbReference type="PRINTS" id="PR00344">
    <property type="entry name" value="BCTRLSENSOR"/>
</dbReference>
<comment type="catalytic activity">
    <reaction evidence="1">
        <text>ATP + protein L-histidine = ADP + protein N-phospho-L-histidine.</text>
        <dbReference type="EC" id="2.7.13.3"/>
    </reaction>
</comment>
<evidence type="ECO:0000313" key="14">
    <source>
        <dbReference type="EMBL" id="BCB25234.1"/>
    </source>
</evidence>
<evidence type="ECO:0000256" key="7">
    <source>
        <dbReference type="ARBA" id="ARBA00022777"/>
    </source>
</evidence>
<dbReference type="GO" id="GO:0005886">
    <property type="term" value="C:plasma membrane"/>
    <property type="evidence" value="ECO:0007669"/>
    <property type="project" value="TreeGrafter"/>
</dbReference>
<evidence type="ECO:0000256" key="10">
    <source>
        <dbReference type="ARBA" id="ARBA00023136"/>
    </source>
</evidence>
<evidence type="ECO:0000256" key="9">
    <source>
        <dbReference type="ARBA" id="ARBA00023012"/>
    </source>
</evidence>
<feature type="domain" description="HAMP" evidence="13">
    <location>
        <begin position="186"/>
        <end position="237"/>
    </location>
</feature>
<dbReference type="Gene3D" id="3.30.565.10">
    <property type="entry name" value="Histidine kinase-like ATPase, C-terminal domain"/>
    <property type="match status" value="1"/>
</dbReference>
<dbReference type="SUPFAM" id="SSF55874">
    <property type="entry name" value="ATPase domain of HSP90 chaperone/DNA topoisomerase II/histidine kinase"/>
    <property type="match status" value="1"/>
</dbReference>
<dbReference type="PROSITE" id="PS50109">
    <property type="entry name" value="HIS_KIN"/>
    <property type="match status" value="1"/>
</dbReference>
<keyword evidence="15" id="KW-1185">Reference proteome</keyword>
<evidence type="ECO:0000256" key="5">
    <source>
        <dbReference type="ARBA" id="ARBA00022679"/>
    </source>
</evidence>
<dbReference type="InterPro" id="IPR005467">
    <property type="entry name" value="His_kinase_dom"/>
</dbReference>
<dbReference type="InterPro" id="IPR003594">
    <property type="entry name" value="HATPase_dom"/>
</dbReference>